<accession>A3NTR6</accession>
<dbReference type="AlphaFoldDB" id="A3NTR6"/>
<dbReference type="KEGG" id="bpl:BURPS1106A_1464"/>
<reference evidence="2 3" key="1">
    <citation type="submission" date="2007-02" db="EMBL/GenBank/DDBJ databases">
        <authorList>
            <person name="DeShazer D."/>
            <person name="Woods D.E."/>
            <person name="Nierman W.C."/>
        </authorList>
    </citation>
    <scope>NUCLEOTIDE SEQUENCE [LARGE SCALE GENOMIC DNA]</scope>
    <source>
        <strain evidence="2 3">1106a</strain>
    </source>
</reference>
<dbReference type="Proteomes" id="UP000006738">
    <property type="component" value="Chromosome I"/>
</dbReference>
<dbReference type="HOGENOM" id="CLU_2218102_0_0_4"/>
<name>A3NTR6_BURP0</name>
<protein>
    <submittedName>
        <fullName evidence="2">Uncharacterized protein</fullName>
    </submittedName>
</protein>
<feature type="region of interest" description="Disordered" evidence="1">
    <location>
        <begin position="63"/>
        <end position="106"/>
    </location>
</feature>
<feature type="compositionally biased region" description="Low complexity" evidence="1">
    <location>
        <begin position="90"/>
        <end position="99"/>
    </location>
</feature>
<evidence type="ECO:0000313" key="2">
    <source>
        <dbReference type="EMBL" id="ABN88979.1"/>
    </source>
</evidence>
<gene>
    <name evidence="2" type="ordered locus">BURPS1106A_1464</name>
</gene>
<organism evidence="2 3">
    <name type="scientific">Burkholderia pseudomallei (strain 1106a)</name>
    <dbReference type="NCBI Taxonomy" id="357348"/>
    <lineage>
        <taxon>Bacteria</taxon>
        <taxon>Pseudomonadati</taxon>
        <taxon>Pseudomonadota</taxon>
        <taxon>Betaproteobacteria</taxon>
        <taxon>Burkholderiales</taxon>
        <taxon>Burkholderiaceae</taxon>
        <taxon>Burkholderia</taxon>
        <taxon>pseudomallei group</taxon>
    </lineage>
</organism>
<dbReference type="EMBL" id="CP000572">
    <property type="protein sequence ID" value="ABN88979.1"/>
    <property type="molecule type" value="Genomic_DNA"/>
</dbReference>
<evidence type="ECO:0000256" key="1">
    <source>
        <dbReference type="SAM" id="MobiDB-lite"/>
    </source>
</evidence>
<feature type="compositionally biased region" description="Low complexity" evidence="1">
    <location>
        <begin position="69"/>
        <end position="80"/>
    </location>
</feature>
<evidence type="ECO:0000313" key="3">
    <source>
        <dbReference type="Proteomes" id="UP000006738"/>
    </source>
</evidence>
<proteinExistence type="predicted"/>
<sequence length="106" mass="11259">MRAANRRLGGAFVASRGAAARFATQPKERRARRGAGASCCRAPRKTIIAGSPCHLVGPCHMREGHAGRRAGSSARAAPPGRARRPRRARATASAGSRRTWPACLFE</sequence>